<sequence length="412" mass="46665">MEIRVIRLLSRSLVGISIIAVTAIAYTTQTTAGSKVAQDNSEHNNSMKEVTKVVSKKIGALTKKDAKTKSTAVFYGPNLPTHILSQYKRIIVEPDNVKQKELLALRSKGSSVFAYVSIGEVNPSRKWYKKIKPAWVLGDNKVWDSKVMDLSSSGWQDFLVNTVVKKLWDDGYRGLFLDTMDSFYIFAKDKTQQEKQTKALAALMKKINKRYPKLRFISNRGFEVLESIGKPLEAVVAESLYASWDNAKKIYKETPANDQEWLLNKLNGIKNNLSVDIIIIDYAKPNNRAKAKLLANKITQQGFIPWISIPSLDLAGVGSIEPVLNTYLLLTDSKIDGHNPLKLKKYQKLVEMLKRQKKNLKVHDIQHGMPLGHMTRLYRAIISTLPANKQSKAYKAWLKKQREEGVVLKNHP</sequence>
<feature type="signal peptide" evidence="1">
    <location>
        <begin position="1"/>
        <end position="25"/>
    </location>
</feature>
<evidence type="ECO:0000256" key="1">
    <source>
        <dbReference type="SAM" id="SignalP"/>
    </source>
</evidence>
<dbReference type="PANTHER" id="PTHR35882">
    <property type="entry name" value="PELA"/>
    <property type="match status" value="1"/>
</dbReference>
<keyword evidence="1" id="KW-0732">Signal</keyword>
<dbReference type="SUPFAM" id="SSF51445">
    <property type="entry name" value="(Trans)glycosidases"/>
    <property type="match status" value="1"/>
</dbReference>
<dbReference type="Pfam" id="PF03537">
    <property type="entry name" value="Glyco_hydro_114"/>
    <property type="match status" value="1"/>
</dbReference>
<organism evidence="3">
    <name type="scientific">Leucothrix mucor</name>
    <dbReference type="NCBI Taxonomy" id="45248"/>
    <lineage>
        <taxon>Bacteria</taxon>
        <taxon>Pseudomonadati</taxon>
        <taxon>Pseudomonadota</taxon>
        <taxon>Gammaproteobacteria</taxon>
        <taxon>Thiotrichales</taxon>
        <taxon>Thiotrichaceae</taxon>
        <taxon>Leucothrix</taxon>
    </lineage>
</organism>
<reference evidence="3" key="1">
    <citation type="journal article" date="2020" name="mSystems">
        <title>Genome- and Community-Level Interaction Insights into Carbon Utilization and Element Cycling Functions of Hydrothermarchaeota in Hydrothermal Sediment.</title>
        <authorList>
            <person name="Zhou Z."/>
            <person name="Liu Y."/>
            <person name="Xu W."/>
            <person name="Pan J."/>
            <person name="Luo Z.H."/>
            <person name="Li M."/>
        </authorList>
    </citation>
    <scope>NUCLEOTIDE SEQUENCE [LARGE SCALE GENOMIC DNA]</scope>
    <source>
        <strain evidence="3">HyVt-493</strain>
    </source>
</reference>
<evidence type="ECO:0000313" key="3">
    <source>
        <dbReference type="EMBL" id="HFC92930.1"/>
    </source>
</evidence>
<dbReference type="PANTHER" id="PTHR35882:SF2">
    <property type="entry name" value="PELA"/>
    <property type="match status" value="1"/>
</dbReference>
<evidence type="ECO:0000259" key="2">
    <source>
        <dbReference type="Pfam" id="PF03537"/>
    </source>
</evidence>
<dbReference type="EMBL" id="DRMS01000336">
    <property type="protein sequence ID" value="HFC92930.1"/>
    <property type="molecule type" value="Genomic_DNA"/>
</dbReference>
<protein>
    <recommendedName>
        <fullName evidence="2">Glycoside-hydrolase family GH114 TIM-barrel domain-containing protein</fullName>
    </recommendedName>
</protein>
<proteinExistence type="predicted"/>
<name>A0A7V2WVK4_LEUMU</name>
<feature type="domain" description="Glycoside-hydrolase family GH114 TIM-barrel" evidence="2">
    <location>
        <begin position="92"/>
        <end position="312"/>
    </location>
</feature>
<gene>
    <name evidence="3" type="ORF">ENJ51_08980</name>
</gene>
<dbReference type="InterPro" id="IPR004352">
    <property type="entry name" value="GH114_TIM-barrel"/>
</dbReference>
<dbReference type="InterPro" id="IPR013785">
    <property type="entry name" value="Aldolase_TIM"/>
</dbReference>
<feature type="chain" id="PRO_5030541141" description="Glycoside-hydrolase family GH114 TIM-barrel domain-containing protein" evidence="1">
    <location>
        <begin position="26"/>
        <end position="412"/>
    </location>
</feature>
<dbReference type="PRINTS" id="PR01545">
    <property type="entry name" value="THEMAYE10DUF"/>
</dbReference>
<dbReference type="InterPro" id="IPR016062">
    <property type="entry name" value="TM1410-rel"/>
</dbReference>
<accession>A0A7V2WVK4</accession>
<dbReference type="Proteomes" id="UP000885750">
    <property type="component" value="Unassembled WGS sequence"/>
</dbReference>
<comment type="caution">
    <text evidence="3">The sequence shown here is derived from an EMBL/GenBank/DDBJ whole genome shotgun (WGS) entry which is preliminary data.</text>
</comment>
<dbReference type="AlphaFoldDB" id="A0A7V2WVK4"/>
<dbReference type="InterPro" id="IPR017853">
    <property type="entry name" value="GH"/>
</dbReference>
<dbReference type="Gene3D" id="3.20.20.70">
    <property type="entry name" value="Aldolase class I"/>
    <property type="match status" value="1"/>
</dbReference>